<feature type="domain" description="DUF1559" evidence="3">
    <location>
        <begin position="61"/>
        <end position="153"/>
    </location>
</feature>
<dbReference type="PANTHER" id="PTHR30093">
    <property type="entry name" value="GENERAL SECRETION PATHWAY PROTEIN G"/>
    <property type="match status" value="1"/>
</dbReference>
<evidence type="ECO:0000259" key="3">
    <source>
        <dbReference type="Pfam" id="PF07596"/>
    </source>
</evidence>
<gene>
    <name evidence="4" type="ORF">Poly41_00420</name>
</gene>
<evidence type="ECO:0000256" key="1">
    <source>
        <dbReference type="SAM" id="MobiDB-lite"/>
    </source>
</evidence>
<dbReference type="Pfam" id="PF07596">
    <property type="entry name" value="SBP_bac_10"/>
    <property type="match status" value="1"/>
</dbReference>
<dbReference type="InterPro" id="IPR045584">
    <property type="entry name" value="Pilin-like"/>
</dbReference>
<keyword evidence="2" id="KW-0812">Transmembrane</keyword>
<protein>
    <recommendedName>
        <fullName evidence="3">DUF1559 domain-containing protein</fullName>
    </recommendedName>
</protein>
<feature type="transmembrane region" description="Helical" evidence="2">
    <location>
        <begin position="31"/>
        <end position="59"/>
    </location>
</feature>
<dbReference type="RefSeq" id="WP_146523930.1">
    <property type="nucleotide sequence ID" value="NZ_SJPV01000001.1"/>
</dbReference>
<keyword evidence="2" id="KW-1133">Transmembrane helix</keyword>
<dbReference type="AlphaFoldDB" id="A0A5C6DYH2"/>
<evidence type="ECO:0000313" key="4">
    <source>
        <dbReference type="EMBL" id="TWU41750.1"/>
    </source>
</evidence>
<dbReference type="EMBL" id="SJPV01000001">
    <property type="protein sequence ID" value="TWU41750.1"/>
    <property type="molecule type" value="Genomic_DNA"/>
</dbReference>
<name>A0A5C6DYH2_9BACT</name>
<keyword evidence="2" id="KW-0472">Membrane</keyword>
<organism evidence="4 5">
    <name type="scientific">Novipirellula artificiosorum</name>
    <dbReference type="NCBI Taxonomy" id="2528016"/>
    <lineage>
        <taxon>Bacteria</taxon>
        <taxon>Pseudomonadati</taxon>
        <taxon>Planctomycetota</taxon>
        <taxon>Planctomycetia</taxon>
        <taxon>Pirellulales</taxon>
        <taxon>Pirellulaceae</taxon>
        <taxon>Novipirellula</taxon>
    </lineage>
</organism>
<sequence>MSNQPPHPSGQSDPFTVPPAAPVQPQSSGNVVLWVVLGVIGVMMLMCGGVVVALLLPAINAGRHAAQRMSRSNNAKQVALGIHNYHAAYKQLPFTVNANSDGEETIGWRIALSPFVEGQAQWEAIDSNESWASSTNMAVFQNPPLSFQSPSGEIGETGIFAIVSDESMFPPTPYTIVRFRDVTDGLANTVMMVELPNRTTVWSSTENMTPDEAFAAIASMEDAQSAHLIMADGAVRAVTNSLERELFDALVTRAGGDDVLAGLEL</sequence>
<dbReference type="Proteomes" id="UP000319143">
    <property type="component" value="Unassembled WGS sequence"/>
</dbReference>
<dbReference type="OrthoDB" id="285651at2"/>
<dbReference type="SUPFAM" id="SSF54523">
    <property type="entry name" value="Pili subunits"/>
    <property type="match status" value="1"/>
</dbReference>
<evidence type="ECO:0000256" key="2">
    <source>
        <dbReference type="SAM" id="Phobius"/>
    </source>
</evidence>
<accession>A0A5C6DYH2</accession>
<feature type="region of interest" description="Disordered" evidence="1">
    <location>
        <begin position="1"/>
        <end position="25"/>
    </location>
</feature>
<dbReference type="InterPro" id="IPR011453">
    <property type="entry name" value="DUF1559"/>
</dbReference>
<proteinExistence type="predicted"/>
<comment type="caution">
    <text evidence="4">The sequence shown here is derived from an EMBL/GenBank/DDBJ whole genome shotgun (WGS) entry which is preliminary data.</text>
</comment>
<reference evidence="4 5" key="1">
    <citation type="submission" date="2019-02" db="EMBL/GenBank/DDBJ databases">
        <title>Deep-cultivation of Planctomycetes and their phenomic and genomic characterization uncovers novel biology.</title>
        <authorList>
            <person name="Wiegand S."/>
            <person name="Jogler M."/>
            <person name="Boedeker C."/>
            <person name="Pinto D."/>
            <person name="Vollmers J."/>
            <person name="Rivas-Marin E."/>
            <person name="Kohn T."/>
            <person name="Peeters S.H."/>
            <person name="Heuer A."/>
            <person name="Rast P."/>
            <person name="Oberbeckmann S."/>
            <person name="Bunk B."/>
            <person name="Jeske O."/>
            <person name="Meyerdierks A."/>
            <person name="Storesund J.E."/>
            <person name="Kallscheuer N."/>
            <person name="Luecker S."/>
            <person name="Lage O.M."/>
            <person name="Pohl T."/>
            <person name="Merkel B.J."/>
            <person name="Hornburger P."/>
            <person name="Mueller R.-W."/>
            <person name="Bruemmer F."/>
            <person name="Labrenz M."/>
            <person name="Spormann A.M."/>
            <person name="Op Den Camp H."/>
            <person name="Overmann J."/>
            <person name="Amann R."/>
            <person name="Jetten M.S.M."/>
            <person name="Mascher T."/>
            <person name="Medema M.H."/>
            <person name="Devos D.P."/>
            <person name="Kaster A.-K."/>
            <person name="Ovreas L."/>
            <person name="Rohde M."/>
            <person name="Galperin M.Y."/>
            <person name="Jogler C."/>
        </authorList>
    </citation>
    <scope>NUCLEOTIDE SEQUENCE [LARGE SCALE GENOMIC DNA]</scope>
    <source>
        <strain evidence="4 5">Poly41</strain>
    </source>
</reference>
<keyword evidence="5" id="KW-1185">Reference proteome</keyword>
<dbReference type="PANTHER" id="PTHR30093:SF2">
    <property type="entry name" value="TYPE II SECRETION SYSTEM PROTEIN H"/>
    <property type="match status" value="1"/>
</dbReference>
<evidence type="ECO:0000313" key="5">
    <source>
        <dbReference type="Proteomes" id="UP000319143"/>
    </source>
</evidence>